<dbReference type="InterPro" id="IPR050832">
    <property type="entry name" value="Bact_Acetyltransf"/>
</dbReference>
<feature type="domain" description="N-acetyltransferase" evidence="3">
    <location>
        <begin position="138"/>
        <end position="289"/>
    </location>
</feature>
<accession>E5XQB7</accession>
<protein>
    <recommendedName>
        <fullName evidence="3">N-acetyltransferase domain-containing protein</fullName>
    </recommendedName>
</protein>
<keyword evidence="5" id="KW-1185">Reference proteome</keyword>
<proteinExistence type="predicted"/>
<dbReference type="STRING" id="679197.HMPREF9336_01689"/>
<dbReference type="PANTHER" id="PTHR43877">
    <property type="entry name" value="AMINOALKYLPHOSPHONATE N-ACETYLTRANSFERASE-RELATED-RELATED"/>
    <property type="match status" value="1"/>
</dbReference>
<comment type="caution">
    <text evidence="4">The sequence shown here is derived from an EMBL/GenBank/DDBJ whole genome shotgun (WGS) entry which is preliminary data.</text>
</comment>
<evidence type="ECO:0000259" key="3">
    <source>
        <dbReference type="PROSITE" id="PS51186"/>
    </source>
</evidence>
<dbReference type="InterPro" id="IPR000182">
    <property type="entry name" value="GNAT_dom"/>
</dbReference>
<reference evidence="4 5" key="1">
    <citation type="journal article" date="2011" name="Stand. Genomic Sci.">
        <title>High quality draft genome sequence of Segniliparus rugosus CDC 945(T)= (ATCC BAA-974(T)).</title>
        <authorList>
            <person name="Earl A.M."/>
            <person name="Desjardins C.A."/>
            <person name="Fitzgerald M.G."/>
            <person name="Arachchi H.M."/>
            <person name="Zeng Q."/>
            <person name="Mehta T."/>
            <person name="Griggs A."/>
            <person name="Birren B.W."/>
            <person name="Toney N.C."/>
            <person name="Carr J."/>
            <person name="Posey J."/>
            <person name="Butler W.R."/>
        </authorList>
    </citation>
    <scope>NUCLEOTIDE SEQUENCE [LARGE SCALE GENOMIC DNA]</scope>
    <source>
        <strain evidence="5">ATCC BAA-974 / DSM 45345 / CCUG 50838 / CIP 108380 / JCM 13579 / CDC 945</strain>
    </source>
</reference>
<evidence type="ECO:0000313" key="5">
    <source>
        <dbReference type="Proteomes" id="UP000004816"/>
    </source>
</evidence>
<dbReference type="Pfam" id="PF00583">
    <property type="entry name" value="Acetyltransf_1"/>
    <property type="match status" value="1"/>
</dbReference>
<evidence type="ECO:0000256" key="1">
    <source>
        <dbReference type="ARBA" id="ARBA00022679"/>
    </source>
</evidence>
<dbReference type="SUPFAM" id="SSF55729">
    <property type="entry name" value="Acyl-CoA N-acyltransferases (Nat)"/>
    <property type="match status" value="1"/>
</dbReference>
<dbReference type="HOGENOM" id="CLU_064724_2_0_11"/>
<dbReference type="InterPro" id="IPR016181">
    <property type="entry name" value="Acyl_CoA_acyltransferase"/>
</dbReference>
<keyword evidence="2" id="KW-0012">Acyltransferase</keyword>
<dbReference type="GO" id="GO:0016747">
    <property type="term" value="F:acyltransferase activity, transferring groups other than amino-acyl groups"/>
    <property type="evidence" value="ECO:0007669"/>
    <property type="project" value="InterPro"/>
</dbReference>
<dbReference type="EMBL" id="ACZI02000002">
    <property type="protein sequence ID" value="EFV13479.2"/>
    <property type="molecule type" value="Genomic_DNA"/>
</dbReference>
<dbReference type="Proteomes" id="UP000004816">
    <property type="component" value="Unassembled WGS sequence"/>
</dbReference>
<sequence>MILSVVVRAHGSVAEFWDAARSLYEADPVRHTFTLSALAAYSSRGGFPRLLLTVWSGDPPGSPLGAMLQINQDDPLRLSALPTEQIRPVVAAFAAADPDLAAVDGPEAVADAFARAWCAEVGATASPPRHNMLHELGELVRPAVRGGARVAGLADLDLLVGWTLDYEAEDYGRQSAPATMARILRSQLLGSDSATVIWEDEGEPVAFASARRPVVGVARVGPVFTPKERRGNGYGIAVAGAATAWAREEAGAERVVLFTDESSPKPNSIYAKLGYRPVERFSEIRFQRP</sequence>
<dbReference type="Gene3D" id="3.40.630.30">
    <property type="match status" value="1"/>
</dbReference>
<evidence type="ECO:0000256" key="2">
    <source>
        <dbReference type="ARBA" id="ARBA00023315"/>
    </source>
</evidence>
<organism evidence="4 5">
    <name type="scientific">Segniliparus rugosus (strain ATCC BAA-974 / DSM 45345 / CCUG 50838 / CIP 108380 / JCM 13579 / CDC 945)</name>
    <dbReference type="NCBI Taxonomy" id="679197"/>
    <lineage>
        <taxon>Bacteria</taxon>
        <taxon>Bacillati</taxon>
        <taxon>Actinomycetota</taxon>
        <taxon>Actinomycetes</taxon>
        <taxon>Mycobacteriales</taxon>
        <taxon>Segniliparaceae</taxon>
        <taxon>Segniliparus</taxon>
    </lineage>
</organism>
<evidence type="ECO:0000313" key="4">
    <source>
        <dbReference type="EMBL" id="EFV13479.2"/>
    </source>
</evidence>
<dbReference type="eggNOG" id="COG3393">
    <property type="taxonomic scope" value="Bacteria"/>
</dbReference>
<gene>
    <name evidence="4" type="ORF">HMPREF9336_01689</name>
</gene>
<dbReference type="AlphaFoldDB" id="E5XQB7"/>
<name>E5XQB7_SEGRC</name>
<dbReference type="PROSITE" id="PS51186">
    <property type="entry name" value="GNAT"/>
    <property type="match status" value="1"/>
</dbReference>
<keyword evidence="1" id="KW-0808">Transferase</keyword>